<protein>
    <recommendedName>
        <fullName evidence="1">DUF7716 domain-containing protein</fullName>
    </recommendedName>
</protein>
<keyword evidence="3" id="KW-1185">Reference proteome</keyword>
<sequence>MNTPVVILPFDRHRPRRVEDLEYILSFEQVRDAIVGLEAQLRRDTSAEERLVAVLHYARHDAFIDPQHVPVGKLRE</sequence>
<accession>A0ABT5C9Y6</accession>
<dbReference type="Pfam" id="PF24832">
    <property type="entry name" value="DUF7716"/>
    <property type="match status" value="1"/>
</dbReference>
<evidence type="ECO:0000313" key="2">
    <source>
        <dbReference type="EMBL" id="MDC0682433.1"/>
    </source>
</evidence>
<gene>
    <name evidence="2" type="ORF">POL72_32185</name>
</gene>
<proteinExistence type="predicted"/>
<evidence type="ECO:0000259" key="1">
    <source>
        <dbReference type="Pfam" id="PF24832"/>
    </source>
</evidence>
<comment type="caution">
    <text evidence="2">The sequence shown here is derived from an EMBL/GenBank/DDBJ whole genome shotgun (WGS) entry which is preliminary data.</text>
</comment>
<dbReference type="Proteomes" id="UP001217485">
    <property type="component" value="Unassembled WGS sequence"/>
</dbReference>
<organism evidence="2 3">
    <name type="scientific">Sorangium atrum</name>
    <dbReference type="NCBI Taxonomy" id="2995308"/>
    <lineage>
        <taxon>Bacteria</taxon>
        <taxon>Pseudomonadati</taxon>
        <taxon>Myxococcota</taxon>
        <taxon>Polyangia</taxon>
        <taxon>Polyangiales</taxon>
        <taxon>Polyangiaceae</taxon>
        <taxon>Sorangium</taxon>
    </lineage>
</organism>
<reference evidence="2 3" key="1">
    <citation type="submission" date="2023-01" db="EMBL/GenBank/DDBJ databases">
        <title>Minimal conservation of predation-associated metabolite biosynthetic gene clusters underscores biosynthetic potential of Myxococcota including descriptions for ten novel species: Archangium lansinium sp. nov., Myxococcus landrumus sp. nov., Nannocystis bai.</title>
        <authorList>
            <person name="Ahearne A."/>
            <person name="Stevens C."/>
            <person name="Dowd S."/>
        </authorList>
    </citation>
    <scope>NUCLEOTIDE SEQUENCE [LARGE SCALE GENOMIC DNA]</scope>
    <source>
        <strain evidence="2 3">WIWO2</strain>
    </source>
</reference>
<feature type="domain" description="DUF7716" evidence="1">
    <location>
        <begin position="17"/>
        <end position="65"/>
    </location>
</feature>
<dbReference type="RefSeq" id="WP_272100350.1">
    <property type="nucleotide sequence ID" value="NZ_JAQNDK010000004.1"/>
</dbReference>
<dbReference type="EMBL" id="JAQNDK010000004">
    <property type="protein sequence ID" value="MDC0682433.1"/>
    <property type="molecule type" value="Genomic_DNA"/>
</dbReference>
<dbReference type="InterPro" id="IPR056133">
    <property type="entry name" value="DUF7716"/>
</dbReference>
<name>A0ABT5C9Y6_9BACT</name>
<evidence type="ECO:0000313" key="3">
    <source>
        <dbReference type="Proteomes" id="UP001217485"/>
    </source>
</evidence>